<accession>A0A5B8U4M8</accession>
<dbReference type="Pfam" id="PF08486">
    <property type="entry name" value="SpoIID"/>
    <property type="match status" value="1"/>
</dbReference>
<gene>
    <name evidence="3" type="ORF">FSW04_10330</name>
</gene>
<feature type="signal peptide" evidence="1">
    <location>
        <begin position="1"/>
        <end position="25"/>
    </location>
</feature>
<organism evidence="3 4">
    <name type="scientific">Baekduia soli</name>
    <dbReference type="NCBI Taxonomy" id="496014"/>
    <lineage>
        <taxon>Bacteria</taxon>
        <taxon>Bacillati</taxon>
        <taxon>Actinomycetota</taxon>
        <taxon>Thermoleophilia</taxon>
        <taxon>Solirubrobacterales</taxon>
        <taxon>Baekduiaceae</taxon>
        <taxon>Baekduia</taxon>
    </lineage>
</organism>
<evidence type="ECO:0000256" key="1">
    <source>
        <dbReference type="SAM" id="SignalP"/>
    </source>
</evidence>
<sequence>MHVRRPPALATGAAIAALAAAPAAAGADVRIDGHGFGHAVGLSQYGAMGYAAREGRSWPWILAHYYPGTTPATAPATRLRVRLAAGPAARVGGVRLARDGAGRHVALSPRRSYRLTPWPGGVLLRLYDRSAGRVVAHLRAPVRLSGPGPLGLLGTADNGVADGRYRGALVVAGDPAGVVVDDDVDLEQYLLGVVGSEMPASWPTQALRAQAVAARTYALAGRRPAEPFDVYADSRSQEYRGVAGESPSAAAAVAGTRRRILDYGSGPAQTLFSASSGGRTAAVQDAFPGAAAQPYLQAVDDPYDTLSPYHDWSVSPTGAELEQRLGPVLAGRLADLAVTTTTPEGRAATVTVTGTLGTTVVDAVTIRRLLGLRSTWFTITRLPGA</sequence>
<dbReference type="Proteomes" id="UP000321805">
    <property type="component" value="Chromosome"/>
</dbReference>
<dbReference type="AlphaFoldDB" id="A0A5B8U4M8"/>
<dbReference type="OrthoDB" id="9773852at2"/>
<dbReference type="RefSeq" id="WP_146918935.1">
    <property type="nucleotide sequence ID" value="NZ_CP042430.1"/>
</dbReference>
<keyword evidence="1" id="KW-0732">Signal</keyword>
<evidence type="ECO:0000259" key="2">
    <source>
        <dbReference type="Pfam" id="PF08486"/>
    </source>
</evidence>
<dbReference type="GO" id="GO:0030435">
    <property type="term" value="P:sporulation resulting in formation of a cellular spore"/>
    <property type="evidence" value="ECO:0007669"/>
    <property type="project" value="InterPro"/>
</dbReference>
<evidence type="ECO:0000313" key="3">
    <source>
        <dbReference type="EMBL" id="QEC47927.1"/>
    </source>
</evidence>
<dbReference type="InterPro" id="IPR013486">
    <property type="entry name" value="SpoIID/LytB"/>
</dbReference>
<feature type="chain" id="PRO_5038700162" evidence="1">
    <location>
        <begin position="26"/>
        <end position="385"/>
    </location>
</feature>
<dbReference type="InterPro" id="IPR013693">
    <property type="entry name" value="SpoIID/LytB_N"/>
</dbReference>
<reference evidence="3 4" key="1">
    <citation type="journal article" date="2018" name="J. Microbiol.">
        <title>Baekduia soli gen. nov., sp. nov., a novel bacterium isolated from the soil of Baekdu Mountain and proposal of a novel family name, Baekduiaceae fam. nov.</title>
        <authorList>
            <person name="An D.S."/>
            <person name="Siddiqi M.Z."/>
            <person name="Kim K.H."/>
            <person name="Yu H.S."/>
            <person name="Im W.T."/>
        </authorList>
    </citation>
    <scope>NUCLEOTIDE SEQUENCE [LARGE SCALE GENOMIC DNA]</scope>
    <source>
        <strain evidence="3 4">BR7-21</strain>
    </source>
</reference>
<dbReference type="NCBIfam" id="TIGR02669">
    <property type="entry name" value="SpoIID_LytB"/>
    <property type="match status" value="1"/>
</dbReference>
<dbReference type="KEGG" id="bsol:FSW04_10330"/>
<keyword evidence="4" id="KW-1185">Reference proteome</keyword>
<protein>
    <submittedName>
        <fullName evidence="3">SpoIID/LytB domain-containing protein</fullName>
    </submittedName>
</protein>
<feature type="domain" description="Sporulation stage II protein D amidase enhancer LytB N-terminal" evidence="2">
    <location>
        <begin position="182"/>
        <end position="263"/>
    </location>
</feature>
<dbReference type="EMBL" id="CP042430">
    <property type="protein sequence ID" value="QEC47927.1"/>
    <property type="molecule type" value="Genomic_DNA"/>
</dbReference>
<evidence type="ECO:0000313" key="4">
    <source>
        <dbReference type="Proteomes" id="UP000321805"/>
    </source>
</evidence>
<name>A0A5B8U4M8_9ACTN</name>
<proteinExistence type="predicted"/>